<proteinExistence type="inferred from homology"/>
<evidence type="ECO:0000259" key="7">
    <source>
        <dbReference type="Pfam" id="PF00892"/>
    </source>
</evidence>
<evidence type="ECO:0000256" key="6">
    <source>
        <dbReference type="SAM" id="Phobius"/>
    </source>
</evidence>
<keyword evidence="5 6" id="KW-0472">Membrane</keyword>
<dbReference type="InterPro" id="IPR037185">
    <property type="entry name" value="EmrE-like"/>
</dbReference>
<feature type="transmembrane region" description="Helical" evidence="6">
    <location>
        <begin position="233"/>
        <end position="254"/>
    </location>
</feature>
<dbReference type="PANTHER" id="PTHR32322:SF2">
    <property type="entry name" value="EAMA DOMAIN-CONTAINING PROTEIN"/>
    <property type="match status" value="1"/>
</dbReference>
<feature type="transmembrane region" description="Helical" evidence="6">
    <location>
        <begin position="122"/>
        <end position="139"/>
    </location>
</feature>
<keyword evidence="4 6" id="KW-1133">Transmembrane helix</keyword>
<evidence type="ECO:0000256" key="1">
    <source>
        <dbReference type="ARBA" id="ARBA00004141"/>
    </source>
</evidence>
<comment type="caution">
    <text evidence="8">The sequence shown here is derived from an EMBL/GenBank/DDBJ whole genome shotgun (WGS) entry which is preliminary data.</text>
</comment>
<dbReference type="AlphaFoldDB" id="A0A520M5M1"/>
<dbReference type="SUPFAM" id="SSF103481">
    <property type="entry name" value="Multidrug resistance efflux transporter EmrE"/>
    <property type="match status" value="2"/>
</dbReference>
<evidence type="ECO:0000256" key="5">
    <source>
        <dbReference type="ARBA" id="ARBA00023136"/>
    </source>
</evidence>
<feature type="transmembrane region" description="Helical" evidence="6">
    <location>
        <begin position="145"/>
        <end position="165"/>
    </location>
</feature>
<dbReference type="EMBL" id="SHBM01000043">
    <property type="protein sequence ID" value="RZO16525.1"/>
    <property type="molecule type" value="Genomic_DNA"/>
</dbReference>
<gene>
    <name evidence="8" type="ORF">EVB00_02865</name>
</gene>
<comment type="similarity">
    <text evidence="2">Belongs to the EamA transporter family.</text>
</comment>
<feature type="transmembrane region" description="Helical" evidence="6">
    <location>
        <begin position="260"/>
        <end position="278"/>
    </location>
</feature>
<comment type="subcellular location">
    <subcellularLocation>
        <location evidence="1">Membrane</location>
        <topology evidence="1">Multi-pass membrane protein</topology>
    </subcellularLocation>
</comment>
<accession>A0A520M5M1</accession>
<evidence type="ECO:0000256" key="2">
    <source>
        <dbReference type="ARBA" id="ARBA00007362"/>
    </source>
</evidence>
<name>A0A520M5M1_9GAMM</name>
<reference evidence="8 9" key="1">
    <citation type="submission" date="2019-02" db="EMBL/GenBank/DDBJ databases">
        <title>Prokaryotic population dynamics and viral predation in marine succession experiment using metagenomics: the confinement effect.</title>
        <authorList>
            <person name="Haro-Moreno J.M."/>
            <person name="Rodriguez-Valera F."/>
            <person name="Lopez-Perez M."/>
        </authorList>
    </citation>
    <scope>NUCLEOTIDE SEQUENCE [LARGE SCALE GENOMIC DNA]</scope>
    <source>
        <strain evidence="8">MED-G167</strain>
    </source>
</reference>
<evidence type="ECO:0000313" key="8">
    <source>
        <dbReference type="EMBL" id="RZO16525.1"/>
    </source>
</evidence>
<dbReference type="PANTHER" id="PTHR32322">
    <property type="entry name" value="INNER MEMBRANE TRANSPORTER"/>
    <property type="match status" value="1"/>
</dbReference>
<feature type="domain" description="EamA" evidence="7">
    <location>
        <begin position="148"/>
        <end position="279"/>
    </location>
</feature>
<feature type="transmembrane region" description="Helical" evidence="6">
    <location>
        <begin position="93"/>
        <end position="113"/>
    </location>
</feature>
<protein>
    <submittedName>
        <fullName evidence="8">EamA/RhaT family transporter</fullName>
    </submittedName>
</protein>
<feature type="transmembrane region" description="Helical" evidence="6">
    <location>
        <begin position="65"/>
        <end position="87"/>
    </location>
</feature>
<dbReference type="InterPro" id="IPR050638">
    <property type="entry name" value="AA-Vitamin_Transporters"/>
</dbReference>
<dbReference type="Pfam" id="PF00892">
    <property type="entry name" value="EamA"/>
    <property type="match status" value="2"/>
</dbReference>
<evidence type="ECO:0000256" key="4">
    <source>
        <dbReference type="ARBA" id="ARBA00022989"/>
    </source>
</evidence>
<feature type="domain" description="EamA" evidence="7">
    <location>
        <begin position="6"/>
        <end position="136"/>
    </location>
</feature>
<feature type="transmembrane region" description="Helical" evidence="6">
    <location>
        <begin position="177"/>
        <end position="201"/>
    </location>
</feature>
<evidence type="ECO:0000256" key="3">
    <source>
        <dbReference type="ARBA" id="ARBA00022692"/>
    </source>
</evidence>
<feature type="transmembrane region" description="Helical" evidence="6">
    <location>
        <begin position="207"/>
        <end position="226"/>
    </location>
</feature>
<dbReference type="GO" id="GO:0016020">
    <property type="term" value="C:membrane"/>
    <property type="evidence" value="ECO:0007669"/>
    <property type="project" value="UniProtKB-SubCell"/>
</dbReference>
<dbReference type="InterPro" id="IPR000620">
    <property type="entry name" value="EamA_dom"/>
</dbReference>
<feature type="transmembrane region" description="Helical" evidence="6">
    <location>
        <begin position="33"/>
        <end position="53"/>
    </location>
</feature>
<organism evidence="8 9">
    <name type="scientific">SAR86 cluster bacterium</name>
    <dbReference type="NCBI Taxonomy" id="2030880"/>
    <lineage>
        <taxon>Bacteria</taxon>
        <taxon>Pseudomonadati</taxon>
        <taxon>Pseudomonadota</taxon>
        <taxon>Gammaproteobacteria</taxon>
        <taxon>SAR86 cluster</taxon>
    </lineage>
</organism>
<keyword evidence="3 6" id="KW-0812">Transmembrane</keyword>
<dbReference type="Proteomes" id="UP000318359">
    <property type="component" value="Unassembled WGS sequence"/>
</dbReference>
<sequence>MKLKHWALLIILGAVWGSSFMFIKIATPEFGPIPLVGIRLFIAGALFLPILLQPKYLKQIHGFKLKIFILSLLNATIPFTLFSYASYSSDSNMLAILNSSAALLTMIVAYFWINEPIGRKQLSGLIIGFIGIIVLVNPSNIQTSLISSLACLTAASCYAIANVFIQKFTKDIKKVVLIGWSLIFGAITLSPLTIVYFPTIIPSTEAILSLFWLGAIGTGLAFIGYVRSIETIGAVKTSTVAYFLPVFGIIWGYIFLNEKVTYIVIVGCLMVLLGIFVANTNKPDSGTNEGIIK</sequence>
<evidence type="ECO:0000313" key="9">
    <source>
        <dbReference type="Proteomes" id="UP000318359"/>
    </source>
</evidence>
<feature type="transmembrane region" description="Helical" evidence="6">
    <location>
        <begin position="7"/>
        <end position="27"/>
    </location>
</feature>